<proteinExistence type="predicted"/>
<keyword evidence="3" id="KW-1185">Reference proteome</keyword>
<reference evidence="3" key="1">
    <citation type="submission" date="2015-12" db="EMBL/GenBank/DDBJ databases">
        <authorList>
            <person name="Nair G.R."/>
            <person name="Kaur G."/>
            <person name="Mayilraj S."/>
        </authorList>
    </citation>
    <scope>NUCLEOTIDE SEQUENCE [LARGE SCALE GENOMIC DNA]</scope>
    <source>
        <strain evidence="3">CD08_7</strain>
    </source>
</reference>
<dbReference type="Pfam" id="PF04480">
    <property type="entry name" value="DUF559"/>
    <property type="match status" value="1"/>
</dbReference>
<accession>A0A0W8IJN9</accession>
<dbReference type="Proteomes" id="UP000054023">
    <property type="component" value="Unassembled WGS sequence"/>
</dbReference>
<dbReference type="AlphaFoldDB" id="A0A0W8IJN9"/>
<organism evidence="2 3">
    <name type="scientific">Nesterenkonia jeotgali</name>
    <dbReference type="NCBI Taxonomy" id="317018"/>
    <lineage>
        <taxon>Bacteria</taxon>
        <taxon>Bacillati</taxon>
        <taxon>Actinomycetota</taxon>
        <taxon>Actinomycetes</taxon>
        <taxon>Micrococcales</taxon>
        <taxon>Micrococcaceae</taxon>
        <taxon>Nesterenkonia</taxon>
    </lineage>
</organism>
<gene>
    <name evidence="2" type="ORF">AVL63_12225</name>
</gene>
<comment type="caution">
    <text evidence="2">The sequence shown here is derived from an EMBL/GenBank/DDBJ whole genome shotgun (WGS) entry which is preliminary data.</text>
</comment>
<feature type="domain" description="DUF559" evidence="1">
    <location>
        <begin position="249"/>
        <end position="304"/>
    </location>
</feature>
<dbReference type="InterPro" id="IPR011335">
    <property type="entry name" value="Restrct_endonuc-II-like"/>
</dbReference>
<dbReference type="InterPro" id="IPR007569">
    <property type="entry name" value="DUF559"/>
</dbReference>
<dbReference type="OrthoDB" id="3234479at2"/>
<sequence length="309" mass="33969">MQALPPELTGQAFTAGSAQRAGVTRARLQRGDILALGSGVYAPKALAESTSAREKLQLKAHALLQEWPDAWVSHASAALLHGFWMPQRLIDDPDLHLSHPGQAQAWARRRGVCGHRVSARAQDVLAQGGVRVSSPVRTWLDVAGLCSVRELIIIGDQLVRSPYPRFESRTEPHATIEELATLLENCRGVPGRRRCLTALTEVRVGADSVQETLLRLALIRAGLPEPELQVPAQPGIRWSPCADLGYPALKLAIQYEGDTHFTPQQQRADQRRDNIFLAEGWRVLRFNSDDSREGFQRAAAQVRSALALA</sequence>
<dbReference type="SUPFAM" id="SSF52980">
    <property type="entry name" value="Restriction endonuclease-like"/>
    <property type="match status" value="1"/>
</dbReference>
<evidence type="ECO:0000259" key="1">
    <source>
        <dbReference type="Pfam" id="PF04480"/>
    </source>
</evidence>
<dbReference type="EMBL" id="LQBM01000002">
    <property type="protein sequence ID" value="KUG59824.1"/>
    <property type="molecule type" value="Genomic_DNA"/>
</dbReference>
<evidence type="ECO:0000313" key="3">
    <source>
        <dbReference type="Proteomes" id="UP000054023"/>
    </source>
</evidence>
<name>A0A0W8IJN9_9MICC</name>
<protein>
    <recommendedName>
        <fullName evidence="1">DUF559 domain-containing protein</fullName>
    </recommendedName>
</protein>
<dbReference type="STRING" id="317018.AVL63_12225"/>
<evidence type="ECO:0000313" key="2">
    <source>
        <dbReference type="EMBL" id="KUG59824.1"/>
    </source>
</evidence>
<dbReference type="Gene3D" id="3.40.960.10">
    <property type="entry name" value="VSR Endonuclease"/>
    <property type="match status" value="1"/>
</dbReference>